<protein>
    <submittedName>
        <fullName evidence="2">Uncharacterized protein</fullName>
    </submittedName>
</protein>
<evidence type="ECO:0000313" key="3">
    <source>
        <dbReference type="Proteomes" id="UP001195483"/>
    </source>
</evidence>
<organism evidence="2 3">
    <name type="scientific">Potamilus streckersoni</name>
    <dbReference type="NCBI Taxonomy" id="2493646"/>
    <lineage>
        <taxon>Eukaryota</taxon>
        <taxon>Metazoa</taxon>
        <taxon>Spiralia</taxon>
        <taxon>Lophotrochozoa</taxon>
        <taxon>Mollusca</taxon>
        <taxon>Bivalvia</taxon>
        <taxon>Autobranchia</taxon>
        <taxon>Heteroconchia</taxon>
        <taxon>Palaeoheterodonta</taxon>
        <taxon>Unionida</taxon>
        <taxon>Unionoidea</taxon>
        <taxon>Unionidae</taxon>
        <taxon>Ambleminae</taxon>
        <taxon>Lampsilini</taxon>
        <taxon>Potamilus</taxon>
    </lineage>
</organism>
<feature type="compositionally biased region" description="Polar residues" evidence="1">
    <location>
        <begin position="37"/>
        <end position="47"/>
    </location>
</feature>
<reference evidence="2" key="2">
    <citation type="journal article" date="2021" name="Genome Biol. Evol.">
        <title>Developing a high-quality reference genome for a parasitic bivalve with doubly uniparental inheritance (Bivalvia: Unionida).</title>
        <authorList>
            <person name="Smith C.H."/>
        </authorList>
    </citation>
    <scope>NUCLEOTIDE SEQUENCE</scope>
    <source>
        <strain evidence="2">CHS0354</strain>
        <tissue evidence="2">Mantle</tissue>
    </source>
</reference>
<comment type="caution">
    <text evidence="2">The sequence shown here is derived from an EMBL/GenBank/DDBJ whole genome shotgun (WGS) entry which is preliminary data.</text>
</comment>
<dbReference type="EMBL" id="JAEAOA010000972">
    <property type="protein sequence ID" value="KAK3590473.1"/>
    <property type="molecule type" value="Genomic_DNA"/>
</dbReference>
<gene>
    <name evidence="2" type="ORF">CHS0354_015640</name>
</gene>
<evidence type="ECO:0000256" key="1">
    <source>
        <dbReference type="SAM" id="MobiDB-lite"/>
    </source>
</evidence>
<sequence>MLKKIQLGKDAASTTLEQRAIADPPNHAPKPPEKPNTTSIAKQNNNNGKKRKYLWATLKRLTKTRRPQGQEGTRGIQTSYRGHSAKTKEDEETPVIQTRSPREADYTTTPHFL</sequence>
<dbReference type="Proteomes" id="UP001195483">
    <property type="component" value="Unassembled WGS sequence"/>
</dbReference>
<reference evidence="2" key="1">
    <citation type="journal article" date="2021" name="Genome Biol. Evol.">
        <title>A High-Quality Reference Genome for a Parasitic Bivalve with Doubly Uniparental Inheritance (Bivalvia: Unionida).</title>
        <authorList>
            <person name="Smith C.H."/>
        </authorList>
    </citation>
    <scope>NUCLEOTIDE SEQUENCE</scope>
    <source>
        <strain evidence="2">CHS0354</strain>
    </source>
</reference>
<proteinExistence type="predicted"/>
<evidence type="ECO:0000313" key="2">
    <source>
        <dbReference type="EMBL" id="KAK3590473.1"/>
    </source>
</evidence>
<keyword evidence="3" id="KW-1185">Reference proteome</keyword>
<accession>A0AAE0VTV9</accession>
<dbReference type="AlphaFoldDB" id="A0AAE0VTV9"/>
<reference evidence="2" key="3">
    <citation type="submission" date="2023-05" db="EMBL/GenBank/DDBJ databases">
        <authorList>
            <person name="Smith C.H."/>
        </authorList>
    </citation>
    <scope>NUCLEOTIDE SEQUENCE</scope>
    <source>
        <strain evidence="2">CHS0354</strain>
        <tissue evidence="2">Mantle</tissue>
    </source>
</reference>
<name>A0AAE0VTV9_9BIVA</name>
<feature type="region of interest" description="Disordered" evidence="1">
    <location>
        <begin position="1"/>
        <end position="113"/>
    </location>
</feature>